<gene>
    <name evidence="1" type="ORF">HPB50_012798</name>
</gene>
<protein>
    <submittedName>
        <fullName evidence="1">Uncharacterized protein</fullName>
    </submittedName>
</protein>
<dbReference type="Proteomes" id="UP000821845">
    <property type="component" value="Chromosome 3"/>
</dbReference>
<organism evidence="1 2">
    <name type="scientific">Hyalomma asiaticum</name>
    <name type="common">Tick</name>
    <dbReference type="NCBI Taxonomy" id="266040"/>
    <lineage>
        <taxon>Eukaryota</taxon>
        <taxon>Metazoa</taxon>
        <taxon>Ecdysozoa</taxon>
        <taxon>Arthropoda</taxon>
        <taxon>Chelicerata</taxon>
        <taxon>Arachnida</taxon>
        <taxon>Acari</taxon>
        <taxon>Parasitiformes</taxon>
        <taxon>Ixodida</taxon>
        <taxon>Ixodoidea</taxon>
        <taxon>Ixodidae</taxon>
        <taxon>Hyalomminae</taxon>
        <taxon>Hyalomma</taxon>
    </lineage>
</organism>
<keyword evidence="2" id="KW-1185">Reference proteome</keyword>
<dbReference type="EMBL" id="CM023483">
    <property type="protein sequence ID" value="KAH6936033.1"/>
    <property type="molecule type" value="Genomic_DNA"/>
</dbReference>
<evidence type="ECO:0000313" key="1">
    <source>
        <dbReference type="EMBL" id="KAH6936033.1"/>
    </source>
</evidence>
<comment type="caution">
    <text evidence="1">The sequence shown here is derived from an EMBL/GenBank/DDBJ whole genome shotgun (WGS) entry which is preliminary data.</text>
</comment>
<reference evidence="1" key="1">
    <citation type="submission" date="2020-05" db="EMBL/GenBank/DDBJ databases">
        <title>Large-scale comparative analyses of tick genomes elucidate their genetic diversity and vector capacities.</title>
        <authorList>
            <person name="Jia N."/>
            <person name="Wang J."/>
            <person name="Shi W."/>
            <person name="Du L."/>
            <person name="Sun Y."/>
            <person name="Zhan W."/>
            <person name="Jiang J."/>
            <person name="Wang Q."/>
            <person name="Zhang B."/>
            <person name="Ji P."/>
            <person name="Sakyi L.B."/>
            <person name="Cui X."/>
            <person name="Yuan T."/>
            <person name="Jiang B."/>
            <person name="Yang W."/>
            <person name="Lam T.T.-Y."/>
            <person name="Chang Q."/>
            <person name="Ding S."/>
            <person name="Wang X."/>
            <person name="Zhu J."/>
            <person name="Ruan X."/>
            <person name="Zhao L."/>
            <person name="Wei J."/>
            <person name="Que T."/>
            <person name="Du C."/>
            <person name="Cheng J."/>
            <person name="Dai P."/>
            <person name="Han X."/>
            <person name="Huang E."/>
            <person name="Gao Y."/>
            <person name="Liu J."/>
            <person name="Shao H."/>
            <person name="Ye R."/>
            <person name="Li L."/>
            <person name="Wei W."/>
            <person name="Wang X."/>
            <person name="Wang C."/>
            <person name="Yang T."/>
            <person name="Huo Q."/>
            <person name="Li W."/>
            <person name="Guo W."/>
            <person name="Chen H."/>
            <person name="Zhou L."/>
            <person name="Ni X."/>
            <person name="Tian J."/>
            <person name="Zhou Y."/>
            <person name="Sheng Y."/>
            <person name="Liu T."/>
            <person name="Pan Y."/>
            <person name="Xia L."/>
            <person name="Li J."/>
            <person name="Zhao F."/>
            <person name="Cao W."/>
        </authorList>
    </citation>
    <scope>NUCLEOTIDE SEQUENCE</scope>
    <source>
        <strain evidence="1">Hyas-2018</strain>
    </source>
</reference>
<evidence type="ECO:0000313" key="2">
    <source>
        <dbReference type="Proteomes" id="UP000821845"/>
    </source>
</evidence>
<sequence>MPYAIEFLTVRNSMPYALVASPCSLTGLALSLAPRPAAAISEPRAPHFLHEPPSRVEFLNGTGAVLPCVVHGSPAPRVTWSTRAGQPLHEVPGLRHMRADGSLVLPPFRAEDFKEDVHSAVYRCIGTNTMGTIGSHDVRVRAGELLQRFCAYNEERKLSRSTEPQCSK</sequence>
<name>A0ACB7SQH0_HYAAI</name>
<proteinExistence type="predicted"/>
<accession>A0ACB7SQH0</accession>